<evidence type="ECO:0000313" key="2">
    <source>
        <dbReference type="EMBL" id="KIP07157.1"/>
    </source>
</evidence>
<dbReference type="EMBL" id="KN840502">
    <property type="protein sequence ID" value="KIP07157.1"/>
    <property type="molecule type" value="Genomic_DNA"/>
</dbReference>
<proteinExistence type="predicted"/>
<protein>
    <recommendedName>
        <fullName evidence="4">Heterokaryon incompatibility domain-containing protein</fullName>
    </recommendedName>
</protein>
<gene>
    <name evidence="2" type="ORF">PHLGIDRAFT_127798</name>
</gene>
<reference evidence="2 3" key="1">
    <citation type="journal article" date="2014" name="PLoS Genet.">
        <title>Analysis of the Phlebiopsis gigantea genome, transcriptome and secretome provides insight into its pioneer colonization strategies of wood.</title>
        <authorList>
            <person name="Hori C."/>
            <person name="Ishida T."/>
            <person name="Igarashi K."/>
            <person name="Samejima M."/>
            <person name="Suzuki H."/>
            <person name="Master E."/>
            <person name="Ferreira P."/>
            <person name="Ruiz-Duenas F.J."/>
            <person name="Held B."/>
            <person name="Canessa P."/>
            <person name="Larrondo L.F."/>
            <person name="Schmoll M."/>
            <person name="Druzhinina I.S."/>
            <person name="Kubicek C.P."/>
            <person name="Gaskell J.A."/>
            <person name="Kersten P."/>
            <person name="St John F."/>
            <person name="Glasner J."/>
            <person name="Sabat G."/>
            <person name="Splinter BonDurant S."/>
            <person name="Syed K."/>
            <person name="Yadav J."/>
            <person name="Mgbeahuruike A.C."/>
            <person name="Kovalchuk A."/>
            <person name="Asiegbu F.O."/>
            <person name="Lackner G."/>
            <person name="Hoffmeister D."/>
            <person name="Rencoret J."/>
            <person name="Gutierrez A."/>
            <person name="Sun H."/>
            <person name="Lindquist E."/>
            <person name="Barry K."/>
            <person name="Riley R."/>
            <person name="Grigoriev I.V."/>
            <person name="Henrissat B."/>
            <person name="Kues U."/>
            <person name="Berka R.M."/>
            <person name="Martinez A.T."/>
            <person name="Covert S.F."/>
            <person name="Blanchette R.A."/>
            <person name="Cullen D."/>
        </authorList>
    </citation>
    <scope>NUCLEOTIDE SEQUENCE [LARGE SCALE GENOMIC DNA]</scope>
    <source>
        <strain evidence="2 3">11061_1 CR5-6</strain>
    </source>
</reference>
<feature type="region of interest" description="Disordered" evidence="1">
    <location>
        <begin position="643"/>
        <end position="662"/>
    </location>
</feature>
<accession>A0A0C3S851</accession>
<dbReference type="OrthoDB" id="5362512at2759"/>
<evidence type="ECO:0000256" key="1">
    <source>
        <dbReference type="SAM" id="MobiDB-lite"/>
    </source>
</evidence>
<dbReference type="AlphaFoldDB" id="A0A0C3S851"/>
<dbReference type="HOGENOM" id="CLU_016205_0_0_1"/>
<dbReference type="Proteomes" id="UP000053257">
    <property type="component" value="Unassembled WGS sequence"/>
</dbReference>
<organism evidence="2 3">
    <name type="scientific">Phlebiopsis gigantea (strain 11061_1 CR5-6)</name>
    <name type="common">White-rot fungus</name>
    <name type="synonym">Peniophora gigantea</name>
    <dbReference type="NCBI Taxonomy" id="745531"/>
    <lineage>
        <taxon>Eukaryota</taxon>
        <taxon>Fungi</taxon>
        <taxon>Dikarya</taxon>
        <taxon>Basidiomycota</taxon>
        <taxon>Agaricomycotina</taxon>
        <taxon>Agaricomycetes</taxon>
        <taxon>Polyporales</taxon>
        <taxon>Phanerochaetaceae</taxon>
        <taxon>Phlebiopsis</taxon>
    </lineage>
</organism>
<sequence>MRLPKLESLFRHKNKSLEPSSGSSLRVVVNFDTTPGAAAERPSSPVGTIYDSESSCELGVSPGAVAAIGSDSRAIHHDGENAHQENTFLHLGSTARTDFTSFDDFLVGGCNLDDFDWNIDHARSLGPLNIRNWNQDPNAELESKVILRRTNLWHIVLAQELLPVDGSHKTPFLIPRDPGIPLPHHTLCSQFTSTYPHTPLQRTHVSPFAIPSELADTLPSSAPEMLAYLNNIFGTSVAFTPNLERHFYSCVPPDWDVGTAYGHLRPRWAGFASGEYTFWEMDALMGDRRVEDMDMRHYALESTRNKLRDPIHYLQAPQSGDRIVDTEIPPRRVWDLYSNRVVPMSILPSTSPGTVPENVWGVSHSWVDVTERHDVLTSENGKQWPVPLPKGVNLEQIRIELLNMGAEYVFLDVLCLRQPNDPLTETVRQEEWELDVPVLGYVYRHDRYQTTVVYFNGLDDHSTFETCLNWLPGGLTAARCSEWDGRYFMERLHESQRDLGLRDVFAGVSTAEPLFRDLLRAMRRRPGYADKKPYDRVAALAYLLPRHKPEKYLEHEGNEDLDAEDAWASLVQTLSSDERLDLLLHEPSPQAESKTFESLLPAKLAGEYTQGDLGPMPHDPEPYLFTSSRWSRKFRLGAPKLQLASREQPDIPSRARDKSAQTSAQRWWRPTWEEVMQSAASTESSQRNYARSDVLHKYTVGGWRSTRGSVCMPLWYWHSPYVIRGCTLQLSKGTISIQRPVGRDEPEPPETNVHIDFDRKLTSLDCADDLISSPFALVGVAALEYWVVVKEVGDVDFDSGVIALEVRKLAVLRLSNVQERNKIREMDLGQRLNIAYREQNLLLLRTMPLAAGRY</sequence>
<evidence type="ECO:0000313" key="3">
    <source>
        <dbReference type="Proteomes" id="UP000053257"/>
    </source>
</evidence>
<evidence type="ECO:0008006" key="4">
    <source>
        <dbReference type="Google" id="ProtNLM"/>
    </source>
</evidence>
<feature type="compositionally biased region" description="Basic and acidic residues" evidence="1">
    <location>
        <begin position="647"/>
        <end position="659"/>
    </location>
</feature>
<keyword evidence="3" id="KW-1185">Reference proteome</keyword>
<name>A0A0C3S851_PHLG1</name>